<reference evidence="9" key="1">
    <citation type="journal article" date="2023" name="Plant J.">
        <title>The genome of the king protea, Protea cynaroides.</title>
        <authorList>
            <person name="Chang J."/>
            <person name="Duong T.A."/>
            <person name="Schoeman C."/>
            <person name="Ma X."/>
            <person name="Roodt D."/>
            <person name="Barker N."/>
            <person name="Li Z."/>
            <person name="Van de Peer Y."/>
            <person name="Mizrachi E."/>
        </authorList>
    </citation>
    <scope>NUCLEOTIDE SEQUENCE</scope>
    <source>
        <tissue evidence="9">Young leaves</tissue>
    </source>
</reference>
<evidence type="ECO:0000256" key="3">
    <source>
        <dbReference type="ARBA" id="ARBA00022729"/>
    </source>
</evidence>
<feature type="transmembrane region" description="Helical" evidence="8">
    <location>
        <begin position="173"/>
        <end position="194"/>
    </location>
</feature>
<comment type="caution">
    <text evidence="9">The sequence shown here is derived from an EMBL/GenBank/DDBJ whole genome shotgun (WGS) entry which is preliminary data.</text>
</comment>
<proteinExistence type="inferred from homology"/>
<evidence type="ECO:0008006" key="11">
    <source>
        <dbReference type="Google" id="ProtNLM"/>
    </source>
</evidence>
<dbReference type="AlphaFoldDB" id="A0A9Q0H007"/>
<keyword evidence="5 8" id="KW-0472">Membrane</keyword>
<evidence type="ECO:0000313" key="9">
    <source>
        <dbReference type="EMBL" id="KAJ4956126.1"/>
    </source>
</evidence>
<dbReference type="OrthoDB" id="1861835at2759"/>
<keyword evidence="2 8" id="KW-0812">Transmembrane</keyword>
<dbReference type="PANTHER" id="PTHR31769">
    <property type="entry name" value="OS07G0462200 PROTEIN-RELATED"/>
    <property type="match status" value="1"/>
</dbReference>
<feature type="region of interest" description="Disordered" evidence="7">
    <location>
        <begin position="210"/>
        <end position="250"/>
    </location>
</feature>
<feature type="compositionally biased region" description="Gly residues" evidence="7">
    <location>
        <begin position="221"/>
        <end position="235"/>
    </location>
</feature>
<dbReference type="InterPro" id="IPR052222">
    <property type="entry name" value="DESIGUAL"/>
</dbReference>
<dbReference type="EMBL" id="JAMYWD010000011">
    <property type="protein sequence ID" value="KAJ4956126.1"/>
    <property type="molecule type" value="Genomic_DNA"/>
</dbReference>
<dbReference type="InterPro" id="IPR009606">
    <property type="entry name" value="DEAL/Modifying_wall_lignin1/2"/>
</dbReference>
<dbReference type="GO" id="GO:0012505">
    <property type="term" value="C:endomembrane system"/>
    <property type="evidence" value="ECO:0007669"/>
    <property type="project" value="UniProtKB-SubCell"/>
</dbReference>
<dbReference type="Proteomes" id="UP001141806">
    <property type="component" value="Unassembled WGS sequence"/>
</dbReference>
<evidence type="ECO:0000313" key="10">
    <source>
        <dbReference type="Proteomes" id="UP001141806"/>
    </source>
</evidence>
<feature type="transmembrane region" description="Helical" evidence="8">
    <location>
        <begin position="78"/>
        <end position="103"/>
    </location>
</feature>
<keyword evidence="3" id="KW-0732">Signal</keyword>
<evidence type="ECO:0000256" key="5">
    <source>
        <dbReference type="ARBA" id="ARBA00023136"/>
    </source>
</evidence>
<comment type="subcellular location">
    <subcellularLocation>
        <location evidence="1">Endomembrane system</location>
        <topology evidence="1">Multi-pass membrane protein</topology>
    </subcellularLocation>
</comment>
<feature type="transmembrane region" description="Helical" evidence="8">
    <location>
        <begin position="123"/>
        <end position="152"/>
    </location>
</feature>
<name>A0A9Q0H007_9MAGN</name>
<evidence type="ECO:0000256" key="1">
    <source>
        <dbReference type="ARBA" id="ARBA00004127"/>
    </source>
</evidence>
<evidence type="ECO:0000256" key="4">
    <source>
        <dbReference type="ARBA" id="ARBA00022989"/>
    </source>
</evidence>
<evidence type="ECO:0000256" key="8">
    <source>
        <dbReference type="SAM" id="Phobius"/>
    </source>
</evidence>
<keyword evidence="10" id="KW-1185">Reference proteome</keyword>
<evidence type="ECO:0000256" key="7">
    <source>
        <dbReference type="SAM" id="MobiDB-lite"/>
    </source>
</evidence>
<comment type="similarity">
    <text evidence="6">Belongs to the DESIGUAL family.</text>
</comment>
<accession>A0A9Q0H007</accession>
<organism evidence="9 10">
    <name type="scientific">Protea cynaroides</name>
    <dbReference type="NCBI Taxonomy" id="273540"/>
    <lineage>
        <taxon>Eukaryota</taxon>
        <taxon>Viridiplantae</taxon>
        <taxon>Streptophyta</taxon>
        <taxon>Embryophyta</taxon>
        <taxon>Tracheophyta</taxon>
        <taxon>Spermatophyta</taxon>
        <taxon>Magnoliopsida</taxon>
        <taxon>Proteales</taxon>
        <taxon>Proteaceae</taxon>
        <taxon>Protea</taxon>
    </lineage>
</organism>
<protein>
    <recommendedName>
        <fullName evidence="11">Transmembrane protein</fullName>
    </recommendedName>
</protein>
<evidence type="ECO:0000256" key="2">
    <source>
        <dbReference type="ARBA" id="ARBA00022692"/>
    </source>
</evidence>
<evidence type="ECO:0000256" key="6">
    <source>
        <dbReference type="ARBA" id="ARBA00029467"/>
    </source>
</evidence>
<dbReference type="Pfam" id="PF06749">
    <property type="entry name" value="DUF1218"/>
    <property type="match status" value="1"/>
</dbReference>
<sequence length="250" mass="26312">MAITHADLAPGPRSTELGSKTGVSLIVFSSLCGLVSFVLCLLAETTRSEATWILNVKGGSVGGGRYECVYNGSGKTPLFCGIGAFLGLAIAVIIQHAFMIVAISRSTSPPLIAWDPDSRASKFIACQAGILFLTTWVCFAVAEVLLLIGLSVESGHLKKWRRPRPSCIVVGEGLYSAAGVFGLTTVFLASGLYLTALRALKLRQEEDNVRQEYSDRQLPSSGGGSGAGTETGTGTVGPPPFFKYMQSASL</sequence>
<gene>
    <name evidence="9" type="ORF">NE237_012909</name>
</gene>
<feature type="transmembrane region" description="Helical" evidence="8">
    <location>
        <begin position="22"/>
        <end position="43"/>
    </location>
</feature>
<keyword evidence="4 8" id="KW-1133">Transmembrane helix</keyword>